<dbReference type="InterPro" id="IPR029028">
    <property type="entry name" value="Alpha/beta_knot_MTases"/>
</dbReference>
<dbReference type="Proteomes" id="UP000478417">
    <property type="component" value="Unassembled WGS sequence"/>
</dbReference>
<accession>A0A6B2LYH5</accession>
<dbReference type="SUPFAM" id="SSF55315">
    <property type="entry name" value="L30e-like"/>
    <property type="match status" value="1"/>
</dbReference>
<evidence type="ECO:0000313" key="4">
    <source>
        <dbReference type="EMBL" id="NDV61202.1"/>
    </source>
</evidence>
<dbReference type="SMART" id="SM00967">
    <property type="entry name" value="SpoU_sub_bind"/>
    <property type="match status" value="1"/>
</dbReference>
<dbReference type="InterPro" id="IPR013123">
    <property type="entry name" value="SpoU_subst-bd"/>
</dbReference>
<dbReference type="RefSeq" id="WP_163961925.1">
    <property type="nucleotide sequence ID" value="NZ_JAAGNX010000001.1"/>
</dbReference>
<keyword evidence="1 4" id="KW-0489">Methyltransferase</keyword>
<dbReference type="GO" id="GO:0005829">
    <property type="term" value="C:cytosol"/>
    <property type="evidence" value="ECO:0007669"/>
    <property type="project" value="TreeGrafter"/>
</dbReference>
<comment type="caution">
    <text evidence="4">The sequence shown here is derived from an EMBL/GenBank/DDBJ whole genome shotgun (WGS) entry which is preliminary data.</text>
</comment>
<dbReference type="InterPro" id="IPR029064">
    <property type="entry name" value="Ribosomal_eL30-like_sf"/>
</dbReference>
<dbReference type="AlphaFoldDB" id="A0A6B2LYH5"/>
<gene>
    <name evidence="4" type="ORF">G0Q06_01920</name>
</gene>
<dbReference type="GO" id="GO:0008173">
    <property type="term" value="F:RNA methyltransferase activity"/>
    <property type="evidence" value="ECO:0007669"/>
    <property type="project" value="InterPro"/>
</dbReference>
<feature type="domain" description="RNA 2-O ribose methyltransferase substrate binding" evidence="3">
    <location>
        <begin position="9"/>
        <end position="86"/>
    </location>
</feature>
<dbReference type="InterPro" id="IPR001537">
    <property type="entry name" value="SpoU_MeTrfase"/>
</dbReference>
<evidence type="ECO:0000313" key="5">
    <source>
        <dbReference type="Proteomes" id="UP000478417"/>
    </source>
</evidence>
<dbReference type="CDD" id="cd18103">
    <property type="entry name" value="SpoU-like_RlmB"/>
    <property type="match status" value="1"/>
</dbReference>
<evidence type="ECO:0000256" key="1">
    <source>
        <dbReference type="ARBA" id="ARBA00022603"/>
    </source>
</evidence>
<name>A0A6B2LYH5_9BACT</name>
<dbReference type="PANTHER" id="PTHR46429">
    <property type="entry name" value="23S RRNA (GUANOSINE-2'-O-)-METHYLTRANSFERASE RLMB"/>
    <property type="match status" value="1"/>
</dbReference>
<dbReference type="InterPro" id="IPR004441">
    <property type="entry name" value="rRNA_MeTrfase_TrmH"/>
</dbReference>
<dbReference type="GO" id="GO:0003723">
    <property type="term" value="F:RNA binding"/>
    <property type="evidence" value="ECO:0007669"/>
    <property type="project" value="InterPro"/>
</dbReference>
<organism evidence="4 5">
    <name type="scientific">Oceanipulchritudo coccoides</name>
    <dbReference type="NCBI Taxonomy" id="2706888"/>
    <lineage>
        <taxon>Bacteria</taxon>
        <taxon>Pseudomonadati</taxon>
        <taxon>Verrucomicrobiota</taxon>
        <taxon>Opitutia</taxon>
        <taxon>Puniceicoccales</taxon>
        <taxon>Oceanipulchritudinaceae</taxon>
        <taxon>Oceanipulchritudo</taxon>
    </lineage>
</organism>
<dbReference type="Pfam" id="PF08032">
    <property type="entry name" value="SpoU_sub_bind"/>
    <property type="match status" value="1"/>
</dbReference>
<evidence type="ECO:0000256" key="2">
    <source>
        <dbReference type="ARBA" id="ARBA00022679"/>
    </source>
</evidence>
<protein>
    <submittedName>
        <fullName evidence="4">RNA methyltransferase</fullName>
    </submittedName>
</protein>
<sequence length="243" mass="26563">MQKSSSTEYLYGLNPAFECLRAGRRKVHEAFINELTANSARLKTLRRLLDERDIRVNLTDKGRLHQLSASTEHQNVVMKVDRYPYVTHTECLAAERVLLLDNVEDPHNVGAILRSAEVFGFHHILLPTKGVPEVYPSVAKVSAGSVEFLNIARDCNSVTYVQKALDAGYCVAALDAKGSVQLEEFAKDTHNPLLVVIGGEDKGVGQFILNHATATLAIPQSGKINSLNASVAASITLYALRPA</sequence>
<keyword evidence="2 4" id="KW-0808">Transferase</keyword>
<dbReference type="PANTHER" id="PTHR46429:SF1">
    <property type="entry name" value="23S RRNA (GUANOSINE-2'-O-)-METHYLTRANSFERASE RLMB"/>
    <property type="match status" value="1"/>
</dbReference>
<dbReference type="GO" id="GO:0006396">
    <property type="term" value="P:RNA processing"/>
    <property type="evidence" value="ECO:0007669"/>
    <property type="project" value="InterPro"/>
</dbReference>
<dbReference type="Gene3D" id="3.40.1280.10">
    <property type="match status" value="1"/>
</dbReference>
<dbReference type="SUPFAM" id="SSF75217">
    <property type="entry name" value="alpha/beta knot"/>
    <property type="match status" value="1"/>
</dbReference>
<dbReference type="Pfam" id="PF00588">
    <property type="entry name" value="SpoU_methylase"/>
    <property type="match status" value="1"/>
</dbReference>
<proteinExistence type="predicted"/>
<dbReference type="GO" id="GO:0032259">
    <property type="term" value="P:methylation"/>
    <property type="evidence" value="ECO:0007669"/>
    <property type="project" value="UniProtKB-KW"/>
</dbReference>
<keyword evidence="5" id="KW-1185">Reference proteome</keyword>
<dbReference type="InterPro" id="IPR029026">
    <property type="entry name" value="tRNA_m1G_MTases_N"/>
</dbReference>
<evidence type="ECO:0000259" key="3">
    <source>
        <dbReference type="SMART" id="SM00967"/>
    </source>
</evidence>
<dbReference type="EMBL" id="JAAGNX010000001">
    <property type="protein sequence ID" value="NDV61202.1"/>
    <property type="molecule type" value="Genomic_DNA"/>
</dbReference>
<reference evidence="4 5" key="1">
    <citation type="submission" date="2020-02" db="EMBL/GenBank/DDBJ databases">
        <title>Albibacoteraceae fam. nov., the first described family within the subdivision 4 Verrucomicrobia.</title>
        <authorList>
            <person name="Xi F."/>
        </authorList>
    </citation>
    <scope>NUCLEOTIDE SEQUENCE [LARGE SCALE GENOMIC DNA]</scope>
    <source>
        <strain evidence="4 5">CK1056</strain>
    </source>
</reference>
<dbReference type="Gene3D" id="3.30.1330.30">
    <property type="match status" value="1"/>
</dbReference>